<evidence type="ECO:0000313" key="2">
    <source>
        <dbReference type="Proteomes" id="UP000694844"/>
    </source>
</evidence>
<organism evidence="2 3">
    <name type="scientific">Crassostrea virginica</name>
    <name type="common">Eastern oyster</name>
    <dbReference type="NCBI Taxonomy" id="6565"/>
    <lineage>
        <taxon>Eukaryota</taxon>
        <taxon>Metazoa</taxon>
        <taxon>Spiralia</taxon>
        <taxon>Lophotrochozoa</taxon>
        <taxon>Mollusca</taxon>
        <taxon>Bivalvia</taxon>
        <taxon>Autobranchia</taxon>
        <taxon>Pteriomorphia</taxon>
        <taxon>Ostreida</taxon>
        <taxon>Ostreoidea</taxon>
        <taxon>Ostreidae</taxon>
        <taxon>Crassostrea</taxon>
    </lineage>
</organism>
<name>A0A8B8E0G8_CRAVI</name>
<proteinExistence type="predicted"/>
<dbReference type="RefSeq" id="XP_022333224.1">
    <property type="nucleotide sequence ID" value="XM_022477516.1"/>
</dbReference>
<evidence type="ECO:0000313" key="3">
    <source>
        <dbReference type="RefSeq" id="XP_022333224.1"/>
    </source>
</evidence>
<feature type="domain" description="P2X purinoreceptor 7 intracellular" evidence="1">
    <location>
        <begin position="58"/>
        <end position="179"/>
    </location>
</feature>
<dbReference type="AlphaFoldDB" id="A0A8B8E0G8"/>
<dbReference type="GeneID" id="111130441"/>
<dbReference type="OrthoDB" id="6019874at2759"/>
<dbReference type="InterPro" id="IPR046815">
    <property type="entry name" value="P2RX7_C"/>
</dbReference>
<dbReference type="KEGG" id="cvn:111130441"/>
<dbReference type="Proteomes" id="UP000694844">
    <property type="component" value="Chromosome 4"/>
</dbReference>
<accession>A0A8B8E0G8</accession>
<dbReference type="PANTHER" id="PTHR36981:SF1">
    <property type="entry name" value="P2X PURINORECEPTOR 7 INTRACELLULAR DOMAIN-CONTAINING PROTEIN"/>
    <property type="match status" value="1"/>
</dbReference>
<gene>
    <name evidence="3" type="primary">LOC111130441</name>
</gene>
<sequence length="187" mass="21175">MGALSMSENRQDDEVQVSLLTAVDTMGEAELRQRMKAAIRAEPDFIRPFVQGQLQGSDGDGGSDPNVAAWCSCGRCQVFTDPRMNVCCRQSPCITLKPEFRNLCLRHDVLEVANILNWSYRYNQEPNFSYSTFRNQAYRNFILWQHGVLGAGRRTPVPACVCRTVRQRFPEPNGQYTGYHSANTDSE</sequence>
<evidence type="ECO:0000259" key="1">
    <source>
        <dbReference type="Pfam" id="PF20478"/>
    </source>
</evidence>
<dbReference type="Pfam" id="PF20478">
    <property type="entry name" value="P2RX7_C"/>
    <property type="match status" value="1"/>
</dbReference>
<protein>
    <submittedName>
        <fullName evidence="3">P2X purinoceptor 7-like</fullName>
    </submittedName>
</protein>
<keyword evidence="2" id="KW-1185">Reference proteome</keyword>
<dbReference type="PANTHER" id="PTHR36981">
    <property type="entry name" value="ZGC:195170"/>
    <property type="match status" value="1"/>
</dbReference>
<reference evidence="3" key="1">
    <citation type="submission" date="2025-08" db="UniProtKB">
        <authorList>
            <consortium name="RefSeq"/>
        </authorList>
    </citation>
    <scope>IDENTIFICATION</scope>
    <source>
        <tissue evidence="3">Whole sample</tissue>
    </source>
</reference>